<dbReference type="GO" id="GO:0005524">
    <property type="term" value="F:ATP binding"/>
    <property type="evidence" value="ECO:0007669"/>
    <property type="project" value="InterPro"/>
</dbReference>
<protein>
    <recommendedName>
        <fullName evidence="2">guanylate cyclase</fullName>
        <ecNumber evidence="2">4.6.1.2</ecNumber>
    </recommendedName>
</protein>
<proteinExistence type="predicted"/>
<dbReference type="AlphaFoldDB" id="A0A3B3TJG5"/>
<evidence type="ECO:0000256" key="1">
    <source>
        <dbReference type="ARBA" id="ARBA00004370"/>
    </source>
</evidence>
<dbReference type="InterPro" id="IPR028082">
    <property type="entry name" value="Peripla_BP_I"/>
</dbReference>
<dbReference type="Pfam" id="PF07714">
    <property type="entry name" value="PK_Tyr_Ser-Thr"/>
    <property type="match status" value="1"/>
</dbReference>
<evidence type="ECO:0000256" key="5">
    <source>
        <dbReference type="ARBA" id="ARBA00022989"/>
    </source>
</evidence>
<dbReference type="EC" id="4.6.1.2" evidence="2"/>
<evidence type="ECO:0000256" key="2">
    <source>
        <dbReference type="ARBA" id="ARBA00012202"/>
    </source>
</evidence>
<dbReference type="InterPro" id="IPR001828">
    <property type="entry name" value="ANF_lig-bd_rcpt"/>
</dbReference>
<evidence type="ECO:0000313" key="11">
    <source>
        <dbReference type="Ensembl" id="ENSPLAP00000000389.1"/>
    </source>
</evidence>
<accession>A0A3B3TJG5</accession>
<dbReference type="FunFam" id="3.40.50.2300:FF:000114">
    <property type="entry name" value="Guanylate cyclase"/>
    <property type="match status" value="1"/>
</dbReference>
<evidence type="ECO:0000259" key="10">
    <source>
        <dbReference type="PROSITE" id="PS50011"/>
    </source>
</evidence>
<keyword evidence="5 9" id="KW-1133">Transmembrane helix</keyword>
<feature type="transmembrane region" description="Helical" evidence="9">
    <location>
        <begin position="33"/>
        <end position="52"/>
    </location>
</feature>
<evidence type="ECO:0000256" key="8">
    <source>
        <dbReference type="ARBA" id="ARBA00023293"/>
    </source>
</evidence>
<organism evidence="11 12">
    <name type="scientific">Poecilia latipinna</name>
    <name type="common">sailfin molly</name>
    <dbReference type="NCBI Taxonomy" id="48699"/>
    <lineage>
        <taxon>Eukaryota</taxon>
        <taxon>Metazoa</taxon>
        <taxon>Chordata</taxon>
        <taxon>Craniata</taxon>
        <taxon>Vertebrata</taxon>
        <taxon>Euteleostomi</taxon>
        <taxon>Actinopterygii</taxon>
        <taxon>Neopterygii</taxon>
        <taxon>Teleostei</taxon>
        <taxon>Neoteleostei</taxon>
        <taxon>Acanthomorphata</taxon>
        <taxon>Ovalentaria</taxon>
        <taxon>Atherinomorphae</taxon>
        <taxon>Cyprinodontiformes</taxon>
        <taxon>Poeciliidae</taxon>
        <taxon>Poeciliinae</taxon>
        <taxon>Poecilia</taxon>
    </lineage>
</organism>
<evidence type="ECO:0000313" key="12">
    <source>
        <dbReference type="Proteomes" id="UP000261500"/>
    </source>
</evidence>
<reference evidence="11" key="1">
    <citation type="submission" date="2025-08" db="UniProtKB">
        <authorList>
            <consortium name="Ensembl"/>
        </authorList>
    </citation>
    <scope>IDENTIFICATION</scope>
</reference>
<dbReference type="InterPro" id="IPR000719">
    <property type="entry name" value="Prot_kinase_dom"/>
</dbReference>
<dbReference type="Pfam" id="PF01094">
    <property type="entry name" value="ANF_receptor"/>
    <property type="match status" value="1"/>
</dbReference>
<dbReference type="GO" id="GO:0005886">
    <property type="term" value="C:plasma membrane"/>
    <property type="evidence" value="ECO:0007669"/>
    <property type="project" value="TreeGrafter"/>
</dbReference>
<dbReference type="Gene3D" id="1.10.510.10">
    <property type="entry name" value="Transferase(Phosphotransferase) domain 1"/>
    <property type="match status" value="1"/>
</dbReference>
<name>A0A3B3TJG5_9TELE</name>
<dbReference type="STRING" id="48699.ENSPLAP00000000389"/>
<dbReference type="GO" id="GO:0004672">
    <property type="term" value="F:protein kinase activity"/>
    <property type="evidence" value="ECO:0007669"/>
    <property type="project" value="InterPro"/>
</dbReference>
<feature type="domain" description="Protein kinase" evidence="10">
    <location>
        <begin position="466"/>
        <end position="660"/>
    </location>
</feature>
<evidence type="ECO:0000256" key="4">
    <source>
        <dbReference type="ARBA" id="ARBA00022741"/>
    </source>
</evidence>
<evidence type="ECO:0000256" key="3">
    <source>
        <dbReference type="ARBA" id="ARBA00022692"/>
    </source>
</evidence>
<dbReference type="PROSITE" id="PS50011">
    <property type="entry name" value="PROTEIN_KINASE_DOM"/>
    <property type="match status" value="1"/>
</dbReference>
<dbReference type="GeneTree" id="ENSGT00940000166134"/>
<dbReference type="CDD" id="cd06371">
    <property type="entry name" value="PBP1_sensory_GC_DEF-like"/>
    <property type="match status" value="1"/>
</dbReference>
<keyword evidence="8" id="KW-0141">cGMP biosynthesis</keyword>
<evidence type="ECO:0000256" key="6">
    <source>
        <dbReference type="ARBA" id="ARBA00023136"/>
    </source>
</evidence>
<dbReference type="Gene3D" id="3.40.50.2300">
    <property type="match status" value="2"/>
</dbReference>
<dbReference type="PANTHER" id="PTHR11920:SF477">
    <property type="entry name" value="GUANYLATE CYCLASE D"/>
    <property type="match status" value="1"/>
</dbReference>
<evidence type="ECO:0000256" key="9">
    <source>
        <dbReference type="SAM" id="Phobius"/>
    </source>
</evidence>
<dbReference type="SUPFAM" id="SSF53822">
    <property type="entry name" value="Periplasmic binding protein-like I"/>
    <property type="match status" value="1"/>
</dbReference>
<keyword evidence="12" id="KW-1185">Reference proteome</keyword>
<dbReference type="InterPro" id="IPR050401">
    <property type="entry name" value="Cyclic_nucleotide_synthase"/>
</dbReference>
<dbReference type="GO" id="GO:0001653">
    <property type="term" value="F:peptide receptor activity"/>
    <property type="evidence" value="ECO:0007669"/>
    <property type="project" value="TreeGrafter"/>
</dbReference>
<keyword evidence="4" id="KW-0547">Nucleotide-binding</keyword>
<dbReference type="PANTHER" id="PTHR11920">
    <property type="entry name" value="GUANYLYL CYCLASE"/>
    <property type="match status" value="1"/>
</dbReference>
<dbReference type="InterPro" id="IPR001245">
    <property type="entry name" value="Ser-Thr/Tyr_kinase_cat_dom"/>
</dbReference>
<reference evidence="11" key="2">
    <citation type="submission" date="2025-09" db="UniProtKB">
        <authorList>
            <consortium name="Ensembl"/>
        </authorList>
    </citation>
    <scope>IDENTIFICATION</scope>
</reference>
<keyword evidence="3 9" id="KW-0812">Transmembrane</keyword>
<dbReference type="InterPro" id="IPR011009">
    <property type="entry name" value="Kinase-like_dom_sf"/>
</dbReference>
<comment type="subcellular location">
    <subcellularLocation>
        <location evidence="1">Membrane</location>
    </subcellularLocation>
</comment>
<dbReference type="SUPFAM" id="SSF56112">
    <property type="entry name" value="Protein kinase-like (PK-like)"/>
    <property type="match status" value="1"/>
</dbReference>
<dbReference type="GO" id="GO:0004016">
    <property type="term" value="F:adenylate cyclase activity"/>
    <property type="evidence" value="ECO:0007669"/>
    <property type="project" value="TreeGrafter"/>
</dbReference>
<dbReference type="GO" id="GO:0007168">
    <property type="term" value="P:receptor guanylyl cyclase signaling pathway"/>
    <property type="evidence" value="ECO:0007669"/>
    <property type="project" value="TreeGrafter"/>
</dbReference>
<dbReference type="GO" id="GO:0004383">
    <property type="term" value="F:guanylate cyclase activity"/>
    <property type="evidence" value="ECO:0007669"/>
    <property type="project" value="UniProtKB-EC"/>
</dbReference>
<keyword evidence="6 9" id="KW-0472">Membrane</keyword>
<keyword evidence="7" id="KW-0456">Lyase</keyword>
<sequence>MQHTPPNGWDSNHPCVPIIKNRQTLPTLPLCNFLLWVLLGVLTFPCCVHCLIFKVGILGPWNCDPVYYRALPTAAARLAVSRINGDPGLDLGLTMDFIVLQEPCETSKALTAYIYYDSSANAFVGPTNPGYCVAASLLAKNWDKALFSFSCITYELERMSGYPTFARTVPFPVDVLFTVFKHFRWASSAVVSSNEDIWLDTAGRVATGLRRKGLPVGLVTAMGLNDTEVESTLRKIQNAGEIRVIIMCMHSILVGGEYQAIFLTIAHKMGMTSGNYVFVPYDTLHYSVPYNNVSHLALQNNSLLRKAYDAVLTITVASELLSFNEAFTAAKRSQEMTLPVEAEQVNPLFGTIYNSIYLLARSIHNARKAGMLLSGSNLAYFSKNTSFNGFNQKVLVDTSGEVKTNYVILDSDSRSSQLYQAYIVDLKAGELRFAGRSIHFPGGSPPTADSRCWFDENVICTGVLAVILSLAVGGRRLQQIQLIKGPNRILLTLEDLTFINPQLSKKASRNQGDWVWLKKFEEGGIITCLFCLLQMKDLRNENVNPFLGFFLDCFMFAVVTEHCSRGSLQDLLKNEDVKLDWMFKSSLLLDLIKGMKYLHHREFPHGRLKSRNCVVDGRFVLKITDYGFNELLESQKASFEEPPPEGSLSFVLENIERWEE</sequence>
<dbReference type="Ensembl" id="ENSPLAT00000016507.1">
    <property type="protein sequence ID" value="ENSPLAP00000000389.1"/>
    <property type="gene ID" value="ENSPLAG00000001215.1"/>
</dbReference>
<dbReference type="Proteomes" id="UP000261500">
    <property type="component" value="Unplaced"/>
</dbReference>
<evidence type="ECO:0000256" key="7">
    <source>
        <dbReference type="ARBA" id="ARBA00023239"/>
    </source>
</evidence>